<feature type="region of interest" description="Disordered" evidence="1">
    <location>
        <begin position="479"/>
        <end position="512"/>
    </location>
</feature>
<feature type="region of interest" description="Disordered" evidence="1">
    <location>
        <begin position="186"/>
        <end position="224"/>
    </location>
</feature>
<feature type="compositionally biased region" description="Polar residues" evidence="1">
    <location>
        <begin position="496"/>
        <end position="512"/>
    </location>
</feature>
<feature type="region of interest" description="Disordered" evidence="1">
    <location>
        <begin position="446"/>
        <end position="466"/>
    </location>
</feature>
<feature type="compositionally biased region" description="Acidic residues" evidence="1">
    <location>
        <begin position="41"/>
        <end position="54"/>
    </location>
</feature>
<organism evidence="2 3">
    <name type="scientific">Marasmiellus scandens</name>
    <dbReference type="NCBI Taxonomy" id="2682957"/>
    <lineage>
        <taxon>Eukaryota</taxon>
        <taxon>Fungi</taxon>
        <taxon>Dikarya</taxon>
        <taxon>Basidiomycota</taxon>
        <taxon>Agaricomycotina</taxon>
        <taxon>Agaricomycetes</taxon>
        <taxon>Agaricomycetidae</taxon>
        <taxon>Agaricales</taxon>
        <taxon>Marasmiineae</taxon>
        <taxon>Omphalotaceae</taxon>
        <taxon>Marasmiellus</taxon>
    </lineage>
</organism>
<feature type="compositionally biased region" description="Polar residues" evidence="1">
    <location>
        <begin position="75"/>
        <end position="105"/>
    </location>
</feature>
<feature type="compositionally biased region" description="Low complexity" evidence="1">
    <location>
        <begin position="211"/>
        <end position="224"/>
    </location>
</feature>
<keyword evidence="3" id="KW-1185">Reference proteome</keyword>
<reference evidence="2 3" key="1">
    <citation type="submission" date="2024-01" db="EMBL/GenBank/DDBJ databases">
        <title>A draft genome for the cacao thread blight pathogen Marasmiellus scandens.</title>
        <authorList>
            <person name="Baruah I.K."/>
            <person name="Leung J."/>
            <person name="Bukari Y."/>
            <person name="Amoako-Attah I."/>
            <person name="Meinhardt L.W."/>
            <person name="Bailey B.A."/>
            <person name="Cohen S.P."/>
        </authorList>
    </citation>
    <scope>NUCLEOTIDE SEQUENCE [LARGE SCALE GENOMIC DNA]</scope>
    <source>
        <strain evidence="2 3">GH-19</strain>
    </source>
</reference>
<evidence type="ECO:0000313" key="3">
    <source>
        <dbReference type="Proteomes" id="UP001498398"/>
    </source>
</evidence>
<accession>A0ABR1J607</accession>
<protein>
    <submittedName>
        <fullName evidence="2">Uncharacterized protein</fullName>
    </submittedName>
</protein>
<evidence type="ECO:0000313" key="2">
    <source>
        <dbReference type="EMBL" id="KAK7451735.1"/>
    </source>
</evidence>
<dbReference type="Proteomes" id="UP001498398">
    <property type="component" value="Unassembled WGS sequence"/>
</dbReference>
<feature type="compositionally biased region" description="Polar residues" evidence="1">
    <location>
        <begin position="135"/>
        <end position="146"/>
    </location>
</feature>
<evidence type="ECO:0000256" key="1">
    <source>
        <dbReference type="SAM" id="MobiDB-lite"/>
    </source>
</evidence>
<proteinExistence type="predicted"/>
<sequence>MAAISREVRPGSRFRPQDFYYGGELDEALLRTISEASESSSSDDSESDELDDDTALAIAIQESLESAKLEELQRSHGSSPLASSVSQSHIPFPTTSGSISATPENISVPRARPRQNYSHTPSVNSASSVAPSPRLSVSSTGSSSPQLPAETYSRSRSRSIKGSARSSRYINVDLDEVARMSRRTSMATATRMFRGNLSQRSRDGSQTRYASQSDSSPSKSSQSDLQTELSQYEKLFFPSRLPPCSRCGGQTSVVSSPHRDRARSSFKLHQCLHIVCSVPECGQAHCRGCLKPRRSRCSPRCSSSTDTSKLCPTVSCCDLVRVVGVFEILCWLEDIYLASFPSVSPSSSPKRTGTTMGSQWESRAENLFNLLHSLLSFPISDDEEKEQFWSFVAPLLEVSLLRHILATLLQNASVKLWVTQSDLYLSILQLLRTLTDSPERRVRALFMNSPSPSNRPHLASTPKPDYGISRWARERVDAHSKARSGPGSSRSHEKGQQVQRPSQSQTWPALQEPSQESLYSIIEGLDAHRMALIDMRNRIHFPPTVEKLWGLADGLMYLALQGLLWY</sequence>
<feature type="compositionally biased region" description="Low complexity" evidence="1">
    <location>
        <begin position="121"/>
        <end position="133"/>
    </location>
</feature>
<feature type="compositionally biased region" description="Basic and acidic residues" evidence="1">
    <location>
        <begin position="65"/>
        <end position="74"/>
    </location>
</feature>
<name>A0ABR1J607_9AGAR</name>
<comment type="caution">
    <text evidence="2">The sequence shown here is derived from an EMBL/GenBank/DDBJ whole genome shotgun (WGS) entry which is preliminary data.</text>
</comment>
<feature type="region of interest" description="Disordered" evidence="1">
    <location>
        <begin position="33"/>
        <end position="165"/>
    </location>
</feature>
<gene>
    <name evidence="2" type="ORF">VKT23_012414</name>
</gene>
<dbReference type="EMBL" id="JBANRG010000030">
    <property type="protein sequence ID" value="KAK7451735.1"/>
    <property type="molecule type" value="Genomic_DNA"/>
</dbReference>